<dbReference type="OrthoDB" id="122910at2"/>
<evidence type="ECO:0000313" key="2">
    <source>
        <dbReference type="EMBL" id="PPI88321.1"/>
    </source>
</evidence>
<evidence type="ECO:0000256" key="1">
    <source>
        <dbReference type="SAM" id="Coils"/>
    </source>
</evidence>
<keyword evidence="1" id="KW-0175">Coiled coil</keyword>
<name>A0A2P5T157_9GAMM</name>
<dbReference type="RefSeq" id="WP_136132113.1">
    <property type="nucleotide sequence ID" value="NZ_CM009558.1"/>
</dbReference>
<dbReference type="Proteomes" id="UP000295937">
    <property type="component" value="Plasmid pSOE2"/>
</dbReference>
<dbReference type="AlphaFoldDB" id="A0A2P5T157"/>
<keyword evidence="2" id="KW-0614">Plasmid</keyword>
<proteinExistence type="predicted"/>
<geneLocation type="plasmid" evidence="2">
    <name>pSOE2</name>
</geneLocation>
<dbReference type="Pfam" id="PF09849">
    <property type="entry name" value="DUF2076"/>
    <property type="match status" value="1"/>
</dbReference>
<gene>
    <name evidence="2" type="ORF">CRV09_03575</name>
</gene>
<dbReference type="InterPro" id="IPR018648">
    <property type="entry name" value="DUF2076"/>
</dbReference>
<organism evidence="2">
    <name type="scientific">Candidatus Pantoea edessiphila</name>
    <dbReference type="NCBI Taxonomy" id="2044610"/>
    <lineage>
        <taxon>Bacteria</taxon>
        <taxon>Pseudomonadati</taxon>
        <taxon>Pseudomonadota</taxon>
        <taxon>Gammaproteobacteria</taxon>
        <taxon>Enterobacterales</taxon>
        <taxon>Erwiniaceae</taxon>
        <taxon>Pantoea</taxon>
    </lineage>
</organism>
<sequence>MQLEEKQLIERLFQKIKKAEEHASNRDSEAEEQIKDHIKQQPAAPYYMVQSILIQEAALNKLNQQVIKLKDEVLELQRLNQTKGKTFLSKLFSGNKPSEQTVPLNTKNTVSSENSIATTAAGPAPAYSIPRSSGSSFMSGALQTAAGVAGGVVIGNLLNNMFHHTAPEEIINIIDDPHSSMHNSPLHNNDSLLDNNDSLLQSNELGEIDHLDTTNHNIDSQFSNYDGQLSDGNDFEIDSFGDDDFI</sequence>
<accession>A0A2P5T157</accession>
<feature type="coiled-coil region" evidence="1">
    <location>
        <begin position="52"/>
        <end position="79"/>
    </location>
</feature>
<protein>
    <submittedName>
        <fullName evidence="2">ABC transporter substrate-binding protein</fullName>
    </submittedName>
</protein>
<comment type="caution">
    <text evidence="2">The sequence shown here is derived from an EMBL/GenBank/DDBJ whole genome shotgun (WGS) entry which is preliminary data.</text>
</comment>
<reference evidence="2" key="1">
    <citation type="journal article" date="2018" name="Genome Biol. Evol.">
        <title>Cladogenesis and Genomic Streamlining in Extracellular Endosymbionts of Tropical Stink Bugs.</title>
        <authorList>
            <person name="Otero-Bravo A."/>
            <person name="Goffredi S."/>
            <person name="Sabree Z.L."/>
        </authorList>
    </citation>
    <scope>NUCLEOTIDE SEQUENCE [LARGE SCALE GENOMIC DNA]</scope>
    <source>
        <strain evidence="2">SoEO</strain>
        <plasmid evidence="2">pSOE2</plasmid>
    </source>
</reference>
<dbReference type="EMBL" id="PDKR01000010">
    <property type="protein sequence ID" value="PPI88321.1"/>
    <property type="molecule type" value="Genomic_DNA"/>
</dbReference>